<comment type="caution">
    <text evidence="1">The sequence shown here is derived from an EMBL/GenBank/DDBJ whole genome shotgun (WGS) entry which is preliminary data.</text>
</comment>
<keyword evidence="2" id="KW-1185">Reference proteome</keyword>
<dbReference type="AlphaFoldDB" id="A0A0C1UC11"/>
<gene>
    <name evidence="1" type="ORF">U732_556</name>
</gene>
<reference evidence="1 2" key="1">
    <citation type="journal article" date="2015" name="Infect. Genet. Evol.">
        <title>Genomic sequences of six botulinum neurotoxin-producing strains representing three clostridial species illustrate the mobility and diversity of botulinum neurotoxin genes.</title>
        <authorList>
            <person name="Smith T.J."/>
            <person name="Hill K.K."/>
            <person name="Xie G."/>
            <person name="Foley B.T."/>
            <person name="Williamson C.H."/>
            <person name="Foster J.T."/>
            <person name="Johnson S.L."/>
            <person name="Chertkov O."/>
            <person name="Teshima H."/>
            <person name="Gibbons H.S."/>
            <person name="Johnsky L.A."/>
            <person name="Karavis M.A."/>
            <person name="Smith L.A."/>
        </authorList>
    </citation>
    <scope>NUCLEOTIDE SEQUENCE [LARGE SCALE GENOMIC DNA]</scope>
    <source>
        <strain evidence="1 2">CDC 2741</strain>
    </source>
</reference>
<sequence length="34" mass="3580">MKKLIDTVKTVLGAIVIGGLVNGRDLAEEVEGIK</sequence>
<proteinExistence type="predicted"/>
<dbReference type="Proteomes" id="UP000031366">
    <property type="component" value="Unassembled WGS sequence"/>
</dbReference>
<dbReference type="EMBL" id="AYSO01000020">
    <property type="protein sequence ID" value="KIE45080.1"/>
    <property type="molecule type" value="Genomic_DNA"/>
</dbReference>
<accession>A0A0C1UC11</accession>
<evidence type="ECO:0000313" key="2">
    <source>
        <dbReference type="Proteomes" id="UP000031366"/>
    </source>
</evidence>
<evidence type="ECO:0000313" key="1">
    <source>
        <dbReference type="EMBL" id="KIE45080.1"/>
    </source>
</evidence>
<protein>
    <submittedName>
        <fullName evidence="1">Uncharacterized protein</fullName>
    </submittedName>
</protein>
<organism evidence="1 2">
    <name type="scientific">Clostridium argentinense CDC 2741</name>
    <dbReference type="NCBI Taxonomy" id="1418104"/>
    <lineage>
        <taxon>Bacteria</taxon>
        <taxon>Bacillati</taxon>
        <taxon>Bacillota</taxon>
        <taxon>Clostridia</taxon>
        <taxon>Eubacteriales</taxon>
        <taxon>Clostridiaceae</taxon>
        <taxon>Clostridium</taxon>
    </lineage>
</organism>
<name>A0A0C1UC11_9CLOT</name>